<dbReference type="EMBL" id="BARV01014656">
    <property type="protein sequence ID" value="GAI21651.1"/>
    <property type="molecule type" value="Genomic_DNA"/>
</dbReference>
<dbReference type="AlphaFoldDB" id="X1MUE9"/>
<feature type="non-terminal residue" evidence="1">
    <location>
        <position position="75"/>
    </location>
</feature>
<comment type="caution">
    <text evidence="1">The sequence shown here is derived from an EMBL/GenBank/DDBJ whole genome shotgun (WGS) entry which is preliminary data.</text>
</comment>
<proteinExistence type="predicted"/>
<organism evidence="1">
    <name type="scientific">marine sediment metagenome</name>
    <dbReference type="NCBI Taxonomy" id="412755"/>
    <lineage>
        <taxon>unclassified sequences</taxon>
        <taxon>metagenomes</taxon>
        <taxon>ecological metagenomes</taxon>
    </lineage>
</organism>
<reference evidence="1" key="1">
    <citation type="journal article" date="2014" name="Front. Microbiol.">
        <title>High frequency of phylogenetically diverse reductive dehalogenase-homologous genes in deep subseafloor sedimentary metagenomes.</title>
        <authorList>
            <person name="Kawai M."/>
            <person name="Futagami T."/>
            <person name="Toyoda A."/>
            <person name="Takaki Y."/>
            <person name="Nishi S."/>
            <person name="Hori S."/>
            <person name="Arai W."/>
            <person name="Tsubouchi T."/>
            <person name="Morono Y."/>
            <person name="Uchiyama I."/>
            <person name="Ito T."/>
            <person name="Fujiyama A."/>
            <person name="Inagaki F."/>
            <person name="Takami H."/>
        </authorList>
    </citation>
    <scope>NUCLEOTIDE SEQUENCE</scope>
    <source>
        <strain evidence="1">Expedition CK06-06</strain>
    </source>
</reference>
<accession>X1MUE9</accession>
<name>X1MUE9_9ZZZZ</name>
<protein>
    <submittedName>
        <fullName evidence="1">Uncharacterized protein</fullName>
    </submittedName>
</protein>
<evidence type="ECO:0000313" key="1">
    <source>
        <dbReference type="EMBL" id="GAI21651.1"/>
    </source>
</evidence>
<gene>
    <name evidence="1" type="ORF">S06H3_25463</name>
</gene>
<sequence>MDKKVKTGNDLLEFFERITVQKGFKKDRLEEILNDNTGYFEKNLVLNCNPFDFLQEKILNLNSGFQYPKNNLESI</sequence>